<dbReference type="Gene3D" id="3.40.640.10">
    <property type="entry name" value="Type I PLP-dependent aspartate aminotransferase-like (Major domain)"/>
    <property type="match status" value="1"/>
</dbReference>
<dbReference type="PANTHER" id="PTHR43586:SF8">
    <property type="entry name" value="CYSTEINE DESULFURASE 1, CHLOROPLASTIC"/>
    <property type="match status" value="1"/>
</dbReference>
<gene>
    <name evidence="10" type="ORF">AU468_14415</name>
</gene>
<reference evidence="11" key="1">
    <citation type="submission" date="2015-12" db="EMBL/GenBank/DDBJ databases">
        <authorList>
            <person name="Lodha T.D."/>
            <person name="Chintalapati S."/>
            <person name="Chintalapati V.R."/>
            <person name="Sravanthi T."/>
        </authorList>
    </citation>
    <scope>NUCLEOTIDE SEQUENCE [LARGE SCALE GENOMIC DNA]</scope>
    <source>
        <strain evidence="11">JC133</strain>
    </source>
</reference>
<dbReference type="Pfam" id="PF00266">
    <property type="entry name" value="Aminotran_5"/>
    <property type="match status" value="1"/>
</dbReference>
<dbReference type="NCBIfam" id="TIGR01979">
    <property type="entry name" value="sufS"/>
    <property type="match status" value="1"/>
</dbReference>
<dbReference type="PANTHER" id="PTHR43586">
    <property type="entry name" value="CYSTEINE DESULFURASE"/>
    <property type="match status" value="1"/>
</dbReference>
<dbReference type="GO" id="GO:0031071">
    <property type="term" value="F:cysteine desulfurase activity"/>
    <property type="evidence" value="ECO:0007669"/>
    <property type="project" value="UniProtKB-UniRule"/>
</dbReference>
<dbReference type="InterPro" id="IPR015424">
    <property type="entry name" value="PyrdxlP-dep_Trfase"/>
</dbReference>
<dbReference type="GO" id="GO:0006534">
    <property type="term" value="P:cysteine metabolic process"/>
    <property type="evidence" value="ECO:0007669"/>
    <property type="project" value="UniProtKB-UniRule"/>
</dbReference>
<keyword evidence="11" id="KW-1185">Reference proteome</keyword>
<dbReference type="Gene3D" id="3.90.1150.10">
    <property type="entry name" value="Aspartate Aminotransferase, domain 1"/>
    <property type="match status" value="1"/>
</dbReference>
<dbReference type="GO" id="GO:0030170">
    <property type="term" value="F:pyridoxal phosphate binding"/>
    <property type="evidence" value="ECO:0007669"/>
    <property type="project" value="UniProtKB-UniRule"/>
</dbReference>
<keyword evidence="4 8" id="KW-0808">Transferase</keyword>
<evidence type="ECO:0000313" key="10">
    <source>
        <dbReference type="EMBL" id="POQ98169.1"/>
    </source>
</evidence>
<dbReference type="AlphaFoldDB" id="A0A2S4JF93"/>
<evidence type="ECO:0000256" key="6">
    <source>
        <dbReference type="ARBA" id="ARBA00050776"/>
    </source>
</evidence>
<dbReference type="PROSITE" id="PS00595">
    <property type="entry name" value="AA_TRANSFER_CLASS_5"/>
    <property type="match status" value="1"/>
</dbReference>
<dbReference type="EC" id="2.8.1.7" evidence="3 8"/>
<comment type="cofactor">
    <cofactor evidence="1 7">
        <name>pyridoxal 5'-phosphate</name>
        <dbReference type="ChEBI" id="CHEBI:597326"/>
    </cofactor>
</comment>
<dbReference type="InterPro" id="IPR010970">
    <property type="entry name" value="Cys_dSase_SufS"/>
</dbReference>
<accession>A0A2S4JF93</accession>
<comment type="function">
    <text evidence="8">Catalyzes the removal of elemental sulfur and selenium atoms from L-cysteine, L-cystine, L-selenocysteine, and L-selenocystine to produce L-alanine.</text>
</comment>
<evidence type="ECO:0000256" key="5">
    <source>
        <dbReference type="ARBA" id="ARBA00022898"/>
    </source>
</evidence>
<evidence type="ECO:0000313" key="11">
    <source>
        <dbReference type="Proteomes" id="UP000237350"/>
    </source>
</evidence>
<dbReference type="EMBL" id="LPWH01000129">
    <property type="protein sequence ID" value="POQ98169.1"/>
    <property type="molecule type" value="Genomic_DNA"/>
</dbReference>
<evidence type="ECO:0000256" key="8">
    <source>
        <dbReference type="RuleBase" id="RU004506"/>
    </source>
</evidence>
<evidence type="ECO:0000256" key="1">
    <source>
        <dbReference type="ARBA" id="ARBA00001933"/>
    </source>
</evidence>
<evidence type="ECO:0000256" key="4">
    <source>
        <dbReference type="ARBA" id="ARBA00022679"/>
    </source>
</evidence>
<dbReference type="InterPro" id="IPR020578">
    <property type="entry name" value="Aminotrans_V_PyrdxlP_BS"/>
</dbReference>
<keyword evidence="5 8" id="KW-0663">Pyridoxal phosphate</keyword>
<evidence type="ECO:0000256" key="2">
    <source>
        <dbReference type="ARBA" id="ARBA00010447"/>
    </source>
</evidence>
<organism evidence="10 11">
    <name type="scientific">Alkalispirochaeta sphaeroplastigenens</name>
    <dbReference type="NCBI Taxonomy" id="1187066"/>
    <lineage>
        <taxon>Bacteria</taxon>
        <taxon>Pseudomonadati</taxon>
        <taxon>Spirochaetota</taxon>
        <taxon>Spirochaetia</taxon>
        <taxon>Spirochaetales</taxon>
        <taxon>Spirochaetaceae</taxon>
        <taxon>Alkalispirochaeta</taxon>
    </lineage>
</organism>
<name>A0A2S4JF93_9SPIO</name>
<dbReference type="Proteomes" id="UP000237350">
    <property type="component" value="Unassembled WGS sequence"/>
</dbReference>
<comment type="catalytic activity">
    <reaction evidence="6 8">
        <text>(sulfur carrier)-H + L-cysteine = (sulfur carrier)-SH + L-alanine</text>
        <dbReference type="Rhea" id="RHEA:43892"/>
        <dbReference type="Rhea" id="RHEA-COMP:14737"/>
        <dbReference type="Rhea" id="RHEA-COMP:14739"/>
        <dbReference type="ChEBI" id="CHEBI:29917"/>
        <dbReference type="ChEBI" id="CHEBI:35235"/>
        <dbReference type="ChEBI" id="CHEBI:57972"/>
        <dbReference type="ChEBI" id="CHEBI:64428"/>
        <dbReference type="EC" id="2.8.1.7"/>
    </reaction>
</comment>
<proteinExistence type="inferred from homology"/>
<dbReference type="InterPro" id="IPR015422">
    <property type="entry name" value="PyrdxlP-dep_Trfase_small"/>
</dbReference>
<evidence type="ECO:0000256" key="3">
    <source>
        <dbReference type="ARBA" id="ARBA00012239"/>
    </source>
</evidence>
<protein>
    <recommendedName>
        <fullName evidence="3 8">Cysteine desulfurase</fullName>
        <ecNumber evidence="3 8">2.8.1.7</ecNumber>
    </recommendedName>
</protein>
<dbReference type="InterPro" id="IPR015421">
    <property type="entry name" value="PyrdxlP-dep_Trfase_major"/>
</dbReference>
<dbReference type="InterPro" id="IPR000192">
    <property type="entry name" value="Aminotrans_V_dom"/>
</dbReference>
<comment type="similarity">
    <text evidence="2 8">Belongs to the class-V pyridoxal-phosphate-dependent aminotransferase family. Csd subfamily.</text>
</comment>
<sequence length="407" mass="44481">MDIQSIRDDFPGLASTMRGKDLIYFDNGATSLKPRPVLEALEGYYRDYSANIHRGVYEMSERATAAYDNARETLRRFLGASPGEGEVIFTRGTTESINLVAYSWASKVLGPGDEILLTAMEHHSNIVPWQYVAQRTGAVLRYIPMTPEGALTDEAISDSLGPRVRLVAITAMSNVTGYMPDLAALVARARQGGARVLVDGAQYACHHAVNVTDLDCDFFAFSGHKMCGPTGIGVLYARRELLEEMDPFHYGGDMIQEVTLEGSTWAHLPEKFEAGTPHIAGAVGMAAAAEYLLGIGLEEIAAHERDLLRYITEVAGQLPYLRSFGPGDIERRGGIFSFALEGVHPHDVGSLLDQQGIAVRTGFHCAQPLMAHFGATGTVRASFYLYNTRQEIDRFVAALERLYGILG</sequence>
<dbReference type="CDD" id="cd06453">
    <property type="entry name" value="SufS_like"/>
    <property type="match status" value="1"/>
</dbReference>
<evidence type="ECO:0000259" key="9">
    <source>
        <dbReference type="Pfam" id="PF00266"/>
    </source>
</evidence>
<evidence type="ECO:0000256" key="7">
    <source>
        <dbReference type="RuleBase" id="RU004504"/>
    </source>
</evidence>
<feature type="domain" description="Aminotransferase class V" evidence="9">
    <location>
        <begin position="23"/>
        <end position="395"/>
    </location>
</feature>
<dbReference type="SUPFAM" id="SSF53383">
    <property type="entry name" value="PLP-dependent transferases"/>
    <property type="match status" value="1"/>
</dbReference>
<comment type="caution">
    <text evidence="10">The sequence shown here is derived from an EMBL/GenBank/DDBJ whole genome shotgun (WGS) entry which is preliminary data.</text>
</comment>